<keyword evidence="4" id="KW-1185">Reference proteome</keyword>
<dbReference type="Proteomes" id="UP001302329">
    <property type="component" value="Unassembled WGS sequence"/>
</dbReference>
<organism evidence="3 4">
    <name type="scientific">Cyanobium gracile UHCC 0281</name>
    <dbReference type="NCBI Taxonomy" id="3110309"/>
    <lineage>
        <taxon>Bacteria</taxon>
        <taxon>Bacillati</taxon>
        <taxon>Cyanobacteriota</taxon>
        <taxon>Cyanophyceae</taxon>
        <taxon>Synechococcales</taxon>
        <taxon>Prochlorococcaceae</taxon>
        <taxon>Cyanobium</taxon>
    </lineage>
</organism>
<comment type="caution">
    <text evidence="3">The sequence shown here is derived from an EMBL/GenBank/DDBJ whole genome shotgun (WGS) entry which is preliminary data.</text>
</comment>
<feature type="domain" description="NADH:ubiquinone oxidoreductase-like 20kDa subunit" evidence="2">
    <location>
        <begin position="20"/>
        <end position="173"/>
    </location>
</feature>
<keyword evidence="1" id="KW-0560">Oxidoreductase</keyword>
<dbReference type="Gene3D" id="3.40.50.700">
    <property type="entry name" value="NADH:ubiquinone oxidoreductase-like, 20kDa subunit"/>
    <property type="match status" value="1"/>
</dbReference>
<dbReference type="SUPFAM" id="SSF56770">
    <property type="entry name" value="HydA/Nqo6-like"/>
    <property type="match status" value="1"/>
</dbReference>
<proteinExistence type="predicted"/>
<dbReference type="RefSeq" id="WP_323356513.1">
    <property type="nucleotide sequence ID" value="NZ_JAYGHY010000019.1"/>
</dbReference>
<dbReference type="InterPro" id="IPR051349">
    <property type="entry name" value="Hydrogenase_assoc-protein"/>
</dbReference>
<reference evidence="3 4" key="1">
    <citation type="submission" date="2023-12" db="EMBL/GenBank/DDBJ databases">
        <title>Baltic Sea Cyanobacteria.</title>
        <authorList>
            <person name="Delbaje E."/>
            <person name="Fewer D.P."/>
            <person name="Shishido T.K."/>
        </authorList>
    </citation>
    <scope>NUCLEOTIDE SEQUENCE [LARGE SCALE GENOMIC DNA]</scope>
    <source>
        <strain evidence="3 4">UHCC 0281</strain>
    </source>
</reference>
<gene>
    <name evidence="3" type="ORF">VB739_07740</name>
</gene>
<dbReference type="InterPro" id="IPR006137">
    <property type="entry name" value="NADH_UbQ_OxRdtase-like_20kDa"/>
</dbReference>
<sequence>MTPSPPAAKLRLATVWLAGCSGCHMSFLDLDEFLFDLAEKVDVVFSPVGTDVKIYPENVDIALVEGAVANVDNLELALQVRERTALVISFGDCAVTANVPGLRNLLDGGHDSAKAVLERGYLELADATGQLPFAPGIVPELLPRVLPLHEVIPVDLYLPGCPPSAERIREAITPLLAGERPVQEGSAMLRFG</sequence>
<dbReference type="InterPro" id="IPR037024">
    <property type="entry name" value="NiFe_Hase_small_N_sf"/>
</dbReference>
<dbReference type="PANTHER" id="PTHR42845">
    <property type="entry name" value="COENZYME F420-REDUCING HYDROGENASE, GAMMA SUBUNIT"/>
    <property type="match status" value="1"/>
</dbReference>
<protein>
    <submittedName>
        <fullName evidence="3">Oxidoreductase</fullName>
    </submittedName>
</protein>
<dbReference type="EMBL" id="JAYGHY010000019">
    <property type="protein sequence ID" value="MEA5442440.1"/>
    <property type="molecule type" value="Genomic_DNA"/>
</dbReference>
<dbReference type="Pfam" id="PF01058">
    <property type="entry name" value="Oxidored_q6"/>
    <property type="match status" value="1"/>
</dbReference>
<evidence type="ECO:0000256" key="1">
    <source>
        <dbReference type="ARBA" id="ARBA00023002"/>
    </source>
</evidence>
<evidence type="ECO:0000313" key="4">
    <source>
        <dbReference type="Proteomes" id="UP001302329"/>
    </source>
</evidence>
<accession>A0ABU5SV99</accession>
<name>A0ABU5SV99_9CYAN</name>
<evidence type="ECO:0000259" key="2">
    <source>
        <dbReference type="Pfam" id="PF01058"/>
    </source>
</evidence>
<dbReference type="PANTHER" id="PTHR42845:SF1">
    <property type="entry name" value="HYDROGENASE SMALL SUBUNIT"/>
    <property type="match status" value="1"/>
</dbReference>
<evidence type="ECO:0000313" key="3">
    <source>
        <dbReference type="EMBL" id="MEA5442440.1"/>
    </source>
</evidence>